<keyword evidence="2" id="KW-1185">Reference proteome</keyword>
<organism evidence="1 2">
    <name type="scientific">Flagellimonas meridianipacifica</name>
    <dbReference type="NCBI Taxonomy" id="1080225"/>
    <lineage>
        <taxon>Bacteria</taxon>
        <taxon>Pseudomonadati</taxon>
        <taxon>Bacteroidota</taxon>
        <taxon>Flavobacteriia</taxon>
        <taxon>Flavobacteriales</taxon>
        <taxon>Flavobacteriaceae</taxon>
        <taxon>Flagellimonas</taxon>
    </lineage>
</organism>
<protein>
    <submittedName>
        <fullName evidence="1">Uncharacterized protein</fullName>
    </submittedName>
</protein>
<dbReference type="OrthoDB" id="488984at2"/>
<accession>A0A2T0MAT0</accession>
<evidence type="ECO:0000313" key="1">
    <source>
        <dbReference type="EMBL" id="PRX54617.1"/>
    </source>
</evidence>
<gene>
    <name evidence="1" type="ORF">CLV81_3019</name>
</gene>
<reference evidence="1 2" key="1">
    <citation type="submission" date="2018-03" db="EMBL/GenBank/DDBJ databases">
        <title>Genomic Encyclopedia of Archaeal and Bacterial Type Strains, Phase II (KMG-II): from individual species to whole genera.</title>
        <authorList>
            <person name="Goeker M."/>
        </authorList>
    </citation>
    <scope>NUCLEOTIDE SEQUENCE [LARGE SCALE GENOMIC DNA]</scope>
    <source>
        <strain evidence="1 2">DSM 25027</strain>
    </source>
</reference>
<dbReference type="Proteomes" id="UP000237640">
    <property type="component" value="Unassembled WGS sequence"/>
</dbReference>
<dbReference type="EMBL" id="PVYX01000002">
    <property type="protein sequence ID" value="PRX54617.1"/>
    <property type="molecule type" value="Genomic_DNA"/>
</dbReference>
<dbReference type="RefSeq" id="WP_106145906.1">
    <property type="nucleotide sequence ID" value="NZ_PVYX01000002.1"/>
</dbReference>
<comment type="caution">
    <text evidence="1">The sequence shown here is derived from an EMBL/GenBank/DDBJ whole genome shotgun (WGS) entry which is preliminary data.</text>
</comment>
<dbReference type="AlphaFoldDB" id="A0A2T0MAT0"/>
<sequence>MKKTKNIKLIFGRPKNGWLPTKFESDGFELEFNASRIPENPTAELAESLILTLKGVESKCEWNLEPEKYVFEFKSIESEFLLSIYKIDGQKNKKLILANSGGFDSIVIPMYRGLKKLNSTDFEKADWSKINEVTLDKLNALVSQRKSQNAY</sequence>
<proteinExistence type="predicted"/>
<evidence type="ECO:0000313" key="2">
    <source>
        <dbReference type="Proteomes" id="UP000237640"/>
    </source>
</evidence>
<name>A0A2T0MAT0_9FLAO</name>